<dbReference type="RefSeq" id="XP_052110157.1">
    <property type="nucleotide sequence ID" value="XM_052254197.1"/>
</dbReference>
<evidence type="ECO:0000259" key="2">
    <source>
        <dbReference type="Pfam" id="PF03108"/>
    </source>
</evidence>
<gene>
    <name evidence="5" type="primary">LOC127741513</name>
</gene>
<evidence type="ECO:0000256" key="1">
    <source>
        <dbReference type="SAM" id="MobiDB-lite"/>
    </source>
</evidence>
<dbReference type="Pfam" id="PF03108">
    <property type="entry name" value="DBD_Tnp_Mut"/>
    <property type="match status" value="1"/>
</dbReference>
<reference evidence="5" key="2">
    <citation type="submission" date="2025-08" db="UniProtKB">
        <authorList>
            <consortium name="RefSeq"/>
        </authorList>
    </citation>
    <scope>IDENTIFICATION</scope>
    <source>
        <tissue evidence="5">Whole plant</tissue>
    </source>
</reference>
<feature type="region of interest" description="Disordered" evidence="1">
    <location>
        <begin position="411"/>
        <end position="430"/>
    </location>
</feature>
<sequence length="430" mass="49822">MPAPTGQRFVQGGRNEAPKIFVLHVEPDSSNSDDDSDSNPDYYQYESEDLHSPMPFDCEDDYDSEQGVWPQENPTAPFGQVHLELGMEFATMDEFKRSVRKYNIQIGRSIKFNRVEPTKCKAICWDENCPWNIYCSRSNKPRSYQVKTFVDQHVCARRYNNKSADRVWVTEMLEEKFRDQREITCAEAETWFKKEFNIAINYKKIHRAMKKARKNIEGSEREKYAELRNYLNQILLSNLGSTVHLDTIPMPDSLPLFKRVYISFEACKKGFVLGCRPFIGLDGTFLKGFYGGQLLTAIGQDANNQIFPIAYAVMSETRDNWKWFLEHLHNDLGNYKVHGWNFISDQQKLSRLEREKEESNKWTPTWSGDDAEDIYEVEKHPTKSGHNNRTCQQKKNDTLDEEVALAAEAAAAAAKSENQPKQFVVNDRLS</sequence>
<evidence type="ECO:0000313" key="5">
    <source>
        <dbReference type="RefSeq" id="XP_052110157.1"/>
    </source>
</evidence>
<accession>A0A9C6TH05</accession>
<feature type="compositionally biased region" description="Polar residues" evidence="1">
    <location>
        <begin position="384"/>
        <end position="393"/>
    </location>
</feature>
<feature type="domain" description="MULE transposase" evidence="3">
    <location>
        <begin position="279"/>
        <end position="330"/>
    </location>
</feature>
<name>A0A9C6TH05_ARADU</name>
<feature type="region of interest" description="Disordered" evidence="1">
    <location>
        <begin position="355"/>
        <end position="396"/>
    </location>
</feature>
<evidence type="ECO:0000259" key="3">
    <source>
        <dbReference type="Pfam" id="PF10551"/>
    </source>
</evidence>
<evidence type="ECO:0000313" key="4">
    <source>
        <dbReference type="Proteomes" id="UP000515211"/>
    </source>
</evidence>
<dbReference type="PANTHER" id="PTHR31973:SF187">
    <property type="entry name" value="MUTATOR TRANSPOSASE MUDRA PROTEIN"/>
    <property type="match status" value="1"/>
</dbReference>
<protein>
    <submittedName>
        <fullName evidence="5">Uncharacterized protein LOC127741513</fullName>
    </submittedName>
</protein>
<dbReference type="InterPro" id="IPR018289">
    <property type="entry name" value="MULE_transposase_dom"/>
</dbReference>
<reference evidence="4" key="1">
    <citation type="journal article" date="2016" name="Nat. Genet.">
        <title>The genome sequences of Arachis duranensis and Arachis ipaensis, the diploid ancestors of cultivated peanut.</title>
        <authorList>
            <person name="Bertioli D.J."/>
            <person name="Cannon S.B."/>
            <person name="Froenicke L."/>
            <person name="Huang G."/>
            <person name="Farmer A.D."/>
            <person name="Cannon E.K."/>
            <person name="Liu X."/>
            <person name="Gao D."/>
            <person name="Clevenger J."/>
            <person name="Dash S."/>
            <person name="Ren L."/>
            <person name="Moretzsohn M.C."/>
            <person name="Shirasawa K."/>
            <person name="Huang W."/>
            <person name="Vidigal B."/>
            <person name="Abernathy B."/>
            <person name="Chu Y."/>
            <person name="Niederhuth C.E."/>
            <person name="Umale P."/>
            <person name="Araujo A.C."/>
            <person name="Kozik A."/>
            <person name="Kim K.D."/>
            <person name="Burow M.D."/>
            <person name="Varshney R.K."/>
            <person name="Wang X."/>
            <person name="Zhang X."/>
            <person name="Barkley N."/>
            <person name="Guimaraes P.M."/>
            <person name="Isobe S."/>
            <person name="Guo B."/>
            <person name="Liao B."/>
            <person name="Stalker H.T."/>
            <person name="Schmitz R.J."/>
            <person name="Scheffler B.E."/>
            <person name="Leal-Bertioli S.C."/>
            <person name="Xun X."/>
            <person name="Jackson S.A."/>
            <person name="Michelmore R."/>
            <person name="Ozias-Akins P."/>
        </authorList>
    </citation>
    <scope>NUCLEOTIDE SEQUENCE [LARGE SCALE GENOMIC DNA]</scope>
    <source>
        <strain evidence="4">cv. V14167</strain>
    </source>
</reference>
<dbReference type="GeneID" id="127741513"/>
<dbReference type="AlphaFoldDB" id="A0A9C6TH05"/>
<feature type="domain" description="Transposase MuDR plant" evidence="2">
    <location>
        <begin position="81"/>
        <end position="141"/>
    </location>
</feature>
<dbReference type="Pfam" id="PF10551">
    <property type="entry name" value="MULE"/>
    <property type="match status" value="1"/>
</dbReference>
<keyword evidence="4" id="KW-1185">Reference proteome</keyword>
<proteinExistence type="predicted"/>
<dbReference type="Proteomes" id="UP000515211">
    <property type="component" value="Chromosome 9"/>
</dbReference>
<feature type="region of interest" description="Disordered" evidence="1">
    <location>
        <begin position="1"/>
        <end position="73"/>
    </location>
</feature>
<dbReference type="PANTHER" id="PTHR31973">
    <property type="entry name" value="POLYPROTEIN, PUTATIVE-RELATED"/>
    <property type="match status" value="1"/>
</dbReference>
<dbReference type="InterPro" id="IPR004332">
    <property type="entry name" value="Transposase_MuDR"/>
</dbReference>
<dbReference type="KEGG" id="adu:127741513"/>
<organism evidence="4 5">
    <name type="scientific">Arachis duranensis</name>
    <name type="common">Wild peanut</name>
    <dbReference type="NCBI Taxonomy" id="130453"/>
    <lineage>
        <taxon>Eukaryota</taxon>
        <taxon>Viridiplantae</taxon>
        <taxon>Streptophyta</taxon>
        <taxon>Embryophyta</taxon>
        <taxon>Tracheophyta</taxon>
        <taxon>Spermatophyta</taxon>
        <taxon>Magnoliopsida</taxon>
        <taxon>eudicotyledons</taxon>
        <taxon>Gunneridae</taxon>
        <taxon>Pentapetalae</taxon>
        <taxon>rosids</taxon>
        <taxon>fabids</taxon>
        <taxon>Fabales</taxon>
        <taxon>Fabaceae</taxon>
        <taxon>Papilionoideae</taxon>
        <taxon>50 kb inversion clade</taxon>
        <taxon>dalbergioids sensu lato</taxon>
        <taxon>Dalbergieae</taxon>
        <taxon>Pterocarpus clade</taxon>
        <taxon>Arachis</taxon>
    </lineage>
</organism>